<dbReference type="EMBL" id="SDWW01000016">
    <property type="protein sequence ID" value="RYV51474.1"/>
    <property type="molecule type" value="Genomic_DNA"/>
</dbReference>
<comment type="caution">
    <text evidence="2">The sequence shown here is derived from an EMBL/GenBank/DDBJ whole genome shotgun (WGS) entry which is preliminary data.</text>
</comment>
<feature type="transmembrane region" description="Helical" evidence="1">
    <location>
        <begin position="307"/>
        <end position="331"/>
    </location>
</feature>
<protein>
    <submittedName>
        <fullName evidence="2">Uncharacterized protein</fullName>
    </submittedName>
</protein>
<dbReference type="RefSeq" id="WP_130102260.1">
    <property type="nucleotide sequence ID" value="NZ_SDWW01000016.1"/>
</dbReference>
<accession>A0A4V1ZHB6</accession>
<proteinExistence type="predicted"/>
<feature type="transmembrane region" description="Helical" evidence="1">
    <location>
        <begin position="280"/>
        <end position="301"/>
    </location>
</feature>
<dbReference type="AlphaFoldDB" id="A0A4V1ZHB6"/>
<evidence type="ECO:0000256" key="1">
    <source>
        <dbReference type="SAM" id="Phobius"/>
    </source>
</evidence>
<evidence type="ECO:0000313" key="3">
    <source>
        <dbReference type="Proteomes" id="UP000293764"/>
    </source>
</evidence>
<dbReference type="OrthoDB" id="4829762at2"/>
<reference evidence="2 3" key="1">
    <citation type="submission" date="2019-01" db="EMBL/GenBank/DDBJ databases">
        <title>Novel species of Cellulomonas.</title>
        <authorList>
            <person name="Liu Q."/>
            <person name="Xin Y.-H."/>
        </authorList>
    </citation>
    <scope>NUCLEOTIDE SEQUENCE [LARGE SCALE GENOMIC DNA]</scope>
    <source>
        <strain evidence="2 3">HLT2-17</strain>
    </source>
</reference>
<evidence type="ECO:0000313" key="2">
    <source>
        <dbReference type="EMBL" id="RYV51474.1"/>
    </source>
</evidence>
<keyword evidence="3" id="KW-1185">Reference proteome</keyword>
<keyword evidence="1" id="KW-0812">Transmembrane</keyword>
<sequence>MPDDASTPANPRFTRSAALWLRAYPRRWRAARAAEMTEVLADLAEPGASRLGLRDAVDVIRNGWATRWREHPPARPWLAFRLTDRRLPAQYDAWLWDDLTGGLYPFRKTWPVLFFAAVVGIDNGPYPGVVALMVWVLLGFAVRGATRRAALARYFPRNPDPSLAAVLGPSGFRRVPRARIAARPVLRATALVGLTAAGAMLSAGRFAAPGDHGSAYDVLGRTLTLPLSQYGFPTALMVTLSVAALMLTVPVAAVLLVGLSRRAAGRPAQPHRTLLGGGRTAHQVTAGLVAWNLLVALLIATNTAFDFTVGVPAVALGALLGPAALVGWLVVRRTEHDGGAPLALSDVAHLVGRRRRRPLEVDQLVAVWTWPDPYALPAAGAD</sequence>
<dbReference type="Proteomes" id="UP000293764">
    <property type="component" value="Unassembled WGS sequence"/>
</dbReference>
<feature type="transmembrane region" description="Helical" evidence="1">
    <location>
        <begin position="126"/>
        <end position="145"/>
    </location>
</feature>
<organism evidence="2 3">
    <name type="scientific">Pengzhenrongella frigida</name>
    <dbReference type="NCBI Taxonomy" id="1259133"/>
    <lineage>
        <taxon>Bacteria</taxon>
        <taxon>Bacillati</taxon>
        <taxon>Actinomycetota</taxon>
        <taxon>Actinomycetes</taxon>
        <taxon>Micrococcales</taxon>
        <taxon>Pengzhenrongella</taxon>
    </lineage>
</organism>
<keyword evidence="1" id="KW-0472">Membrane</keyword>
<name>A0A4V1ZHB6_9MICO</name>
<feature type="transmembrane region" description="Helical" evidence="1">
    <location>
        <begin position="235"/>
        <end position="259"/>
    </location>
</feature>
<feature type="transmembrane region" description="Helical" evidence="1">
    <location>
        <begin position="185"/>
        <end position="208"/>
    </location>
</feature>
<keyword evidence="1" id="KW-1133">Transmembrane helix</keyword>
<gene>
    <name evidence="2" type="ORF">EUA98_08595</name>
</gene>